<name>H9BWT5_9BACT</name>
<feature type="transmembrane region" description="Helical" evidence="1">
    <location>
        <begin position="246"/>
        <end position="265"/>
    </location>
</feature>
<feature type="transmembrane region" description="Helical" evidence="1">
    <location>
        <begin position="85"/>
        <end position="103"/>
    </location>
</feature>
<evidence type="ECO:0000256" key="1">
    <source>
        <dbReference type="SAM" id="Phobius"/>
    </source>
</evidence>
<feature type="transmembrane region" description="Helical" evidence="1">
    <location>
        <begin position="167"/>
        <end position="184"/>
    </location>
</feature>
<keyword evidence="1" id="KW-1133">Transmembrane helix</keyword>
<evidence type="ECO:0000313" key="2">
    <source>
        <dbReference type="EMBL" id="AFD03257.1"/>
    </source>
</evidence>
<dbReference type="AlphaFoldDB" id="H9BWT5"/>
<protein>
    <submittedName>
        <fullName evidence="2">Uncharacterized protein</fullName>
    </submittedName>
</protein>
<dbReference type="EMBL" id="JQ085820">
    <property type="protein sequence ID" value="AFD03257.1"/>
    <property type="molecule type" value="Genomic_DNA"/>
</dbReference>
<sequence length="273" mass="29271">MNEWASHPIAQSIIAPFIVALIASKLLNRLRLSGLALIAGFCATVYLVADFNFEPLSAIKKIILSGLIAAAIGLLLDLTPNTWRFMRYLIVIACSNVVLWMLWPVLQQKEIQEATIYGIGIVTYVTWMAILMDRLATKPARAGSAGMGLGVGIGISALFSASALLGQLGLAIGVACSAYLLTQLMSGKPFFCGRTFTLPLSLLCGLIAPATMMLAQMPWYCLPVLAAIPLVAHVPLPRNWSLREQIILLSILTLIIGAASILLAWSKAGVIPI</sequence>
<keyword evidence="1" id="KW-0472">Membrane</keyword>
<keyword evidence="1" id="KW-0812">Transmembrane</keyword>
<feature type="transmembrane region" description="Helical" evidence="1">
    <location>
        <begin position="191"/>
        <end position="211"/>
    </location>
</feature>
<organism evidence="2">
    <name type="scientific">uncultured bacterium W4-87b</name>
    <dbReference type="NCBI Taxonomy" id="1130995"/>
    <lineage>
        <taxon>Bacteria</taxon>
        <taxon>environmental samples</taxon>
    </lineage>
</organism>
<feature type="transmembrane region" description="Helical" evidence="1">
    <location>
        <begin position="6"/>
        <end position="23"/>
    </location>
</feature>
<accession>H9BWT5</accession>
<feature type="transmembrane region" description="Helical" evidence="1">
    <location>
        <begin position="144"/>
        <end position="161"/>
    </location>
</feature>
<feature type="transmembrane region" description="Helical" evidence="1">
    <location>
        <begin position="30"/>
        <end position="49"/>
    </location>
</feature>
<feature type="transmembrane region" description="Helical" evidence="1">
    <location>
        <begin position="61"/>
        <end position="78"/>
    </location>
</feature>
<feature type="transmembrane region" description="Helical" evidence="1">
    <location>
        <begin position="115"/>
        <end position="132"/>
    </location>
</feature>
<proteinExistence type="predicted"/>
<reference evidence="2" key="1">
    <citation type="submission" date="2011-11" db="EMBL/GenBank/DDBJ databases">
        <title>Construction and analysis of a metagenome of deep-sea sediment.</title>
        <authorList>
            <person name="Huo Y.-Y."/>
            <person name="Cheng H."/>
            <person name="Wu M."/>
        </authorList>
    </citation>
    <scope>NUCLEOTIDE SEQUENCE</scope>
</reference>